<keyword evidence="2" id="KW-1185">Reference proteome</keyword>
<evidence type="ECO:0000313" key="1">
    <source>
        <dbReference type="EMBL" id="KAH1176865.1"/>
    </source>
</evidence>
<protein>
    <submittedName>
        <fullName evidence="1">Uncharacterized protein</fullName>
    </submittedName>
</protein>
<proteinExistence type="predicted"/>
<comment type="caution">
    <text evidence="1">The sequence shown here is derived from an EMBL/GenBank/DDBJ whole genome shotgun (WGS) entry which is preliminary data.</text>
</comment>
<organism evidence="1 2">
    <name type="scientific">Mauremys mutica</name>
    <name type="common">yellowpond turtle</name>
    <dbReference type="NCBI Taxonomy" id="74926"/>
    <lineage>
        <taxon>Eukaryota</taxon>
        <taxon>Metazoa</taxon>
        <taxon>Chordata</taxon>
        <taxon>Craniata</taxon>
        <taxon>Vertebrata</taxon>
        <taxon>Euteleostomi</taxon>
        <taxon>Archelosauria</taxon>
        <taxon>Testudinata</taxon>
        <taxon>Testudines</taxon>
        <taxon>Cryptodira</taxon>
        <taxon>Durocryptodira</taxon>
        <taxon>Testudinoidea</taxon>
        <taxon>Geoemydidae</taxon>
        <taxon>Geoemydinae</taxon>
        <taxon>Mauremys</taxon>
    </lineage>
</organism>
<sequence length="117" mass="11706">MAPQSCAAWAHCIALCPDGCSVGVPSPSAAIPYGPECVSPSSSNLSGGSQGIEGPTCTQSCYTDTCAPPTSASSLDGGVGTVWGREERRCGKKALLVTLGPVSASGLVGRGVLRRHT</sequence>
<dbReference type="AlphaFoldDB" id="A0A9D4B1M1"/>
<accession>A0A9D4B1M1</accession>
<gene>
    <name evidence="1" type="ORF">KIL84_010567</name>
</gene>
<dbReference type="Proteomes" id="UP000827986">
    <property type="component" value="Unassembled WGS sequence"/>
</dbReference>
<dbReference type="EMBL" id="JAHDVG010000474">
    <property type="protein sequence ID" value="KAH1176865.1"/>
    <property type="molecule type" value="Genomic_DNA"/>
</dbReference>
<reference evidence="1" key="1">
    <citation type="submission" date="2021-09" db="EMBL/GenBank/DDBJ databases">
        <title>The genome of Mauremys mutica provides insights into the evolution of semi-aquatic lifestyle.</title>
        <authorList>
            <person name="Gong S."/>
            <person name="Gao Y."/>
        </authorList>
    </citation>
    <scope>NUCLEOTIDE SEQUENCE</scope>
    <source>
        <strain evidence="1">MM-2020</strain>
        <tissue evidence="1">Muscle</tissue>
    </source>
</reference>
<evidence type="ECO:0000313" key="2">
    <source>
        <dbReference type="Proteomes" id="UP000827986"/>
    </source>
</evidence>
<name>A0A9D4B1M1_9SAUR</name>